<comment type="caution">
    <text evidence="3">The sequence shown here is derived from an EMBL/GenBank/DDBJ whole genome shotgun (WGS) entry which is preliminary data.</text>
</comment>
<sequence length="657" mass="75524">MQRKLHHWAVDETDRCFDDLYNLVYDPAFLTVAWERVRTNKGARSAGTDGIAPRSVGPVEAVGLLARLRQELKERVFRPDPVREVTIPKANGKLRSLGIATVADRVVQASLKLVLEPIFEADFHPCSYGFRPRRRAQDAIAEIHHLASGSRAYHWVFEGDITACFDEISHSALMDRVRRRIGDKRVLALVKSFLKAGILSKDLGYRDNVTGTPQGGILSPLLSNVALSVLDEHFAAKWKALGSEWTRAKHRRAGVPTMKIVRYADDFCVMVHGTRVDAEALWGEIAAVLAPMGLRLSVEKSRVCHIDEGFEFLGFRIQRQLKKGTTKHYVYTWPSKKALMSITEKVRNLTRRHKHRALADLLRRLNPVLRGWCNYFQHGVSKRTFDYLDHFAWWRVVTWMRKRHHGLAWGVFHRRFLPNWQIREGKTAMFRPQKVEVTRYRYRARRSIPHGQRGRRTSLHQWHESVESPLRRDSLGGFGGRPGKRIGRNADTAPRSDPYTYLSTGEGWLYLCAVRDGCSRRVIGWAIDDYLHTDLVQAAVEMAVAMRGELAEQVVLHADRGCQYTSAQLARFAREHNLVRSVGRTAVCWDNAQQESFWATLKVEFYDRYLWPTKTAAKLAVGDWIERVYNRRRRHSALAMMRPVEFEDQLTQTAQAA</sequence>
<accession>X8DXI8</accession>
<dbReference type="GO" id="GO:0003676">
    <property type="term" value="F:nucleic acid binding"/>
    <property type="evidence" value="ECO:0007669"/>
    <property type="project" value="InterPro"/>
</dbReference>
<dbReference type="InterPro" id="IPR048020">
    <property type="entry name" value="Transpos_IS3"/>
</dbReference>
<dbReference type="PANTHER" id="PTHR34047">
    <property type="entry name" value="NUCLEAR INTRON MATURASE 1, MITOCHONDRIAL-RELATED"/>
    <property type="match status" value="1"/>
</dbReference>
<dbReference type="InterPro" id="IPR043502">
    <property type="entry name" value="DNA/RNA_pol_sf"/>
</dbReference>
<dbReference type="InterPro" id="IPR013597">
    <property type="entry name" value="Mat_intron_G2"/>
</dbReference>
<dbReference type="Gene3D" id="3.30.420.10">
    <property type="entry name" value="Ribonuclease H-like superfamily/Ribonuclease H"/>
    <property type="match status" value="1"/>
</dbReference>
<dbReference type="Pfam" id="PF00078">
    <property type="entry name" value="RVT_1"/>
    <property type="match status" value="1"/>
</dbReference>
<dbReference type="Pfam" id="PF08388">
    <property type="entry name" value="GIIM"/>
    <property type="match status" value="1"/>
</dbReference>
<dbReference type="SUPFAM" id="SSF56672">
    <property type="entry name" value="DNA/RNA polymerases"/>
    <property type="match status" value="1"/>
</dbReference>
<gene>
    <name evidence="3" type="ORF">I553_9290</name>
</gene>
<dbReference type="AlphaFoldDB" id="X8DXI8"/>
<dbReference type="PANTHER" id="PTHR34047:SF8">
    <property type="entry name" value="PROTEIN YKFC"/>
    <property type="match status" value="1"/>
</dbReference>
<dbReference type="PROSITE" id="PS50878">
    <property type="entry name" value="RT_POL"/>
    <property type="match status" value="1"/>
</dbReference>
<dbReference type="CDD" id="cd01651">
    <property type="entry name" value="RT_G2_intron"/>
    <property type="match status" value="1"/>
</dbReference>
<protein>
    <submittedName>
        <fullName evidence="3">Integrase core domain protein</fullName>
    </submittedName>
</protein>
<organism evidence="3">
    <name type="scientific">Mycobacterium xenopi 4042</name>
    <dbReference type="NCBI Taxonomy" id="1299334"/>
    <lineage>
        <taxon>Bacteria</taxon>
        <taxon>Bacillati</taxon>
        <taxon>Actinomycetota</taxon>
        <taxon>Actinomycetes</taxon>
        <taxon>Mycobacteriales</taxon>
        <taxon>Mycobacteriaceae</taxon>
        <taxon>Mycobacterium</taxon>
    </lineage>
</organism>
<dbReference type="EMBL" id="JAOB01000011">
    <property type="protein sequence ID" value="EUA73134.1"/>
    <property type="molecule type" value="Genomic_DNA"/>
</dbReference>
<dbReference type="InterPro" id="IPR036397">
    <property type="entry name" value="RNaseH_sf"/>
</dbReference>
<dbReference type="InterPro" id="IPR001584">
    <property type="entry name" value="Integrase_cat-core"/>
</dbReference>
<feature type="domain" description="Reverse transcriptase" evidence="1">
    <location>
        <begin position="68"/>
        <end position="317"/>
    </location>
</feature>
<dbReference type="Pfam" id="PF13333">
    <property type="entry name" value="rve_2"/>
    <property type="match status" value="1"/>
</dbReference>
<dbReference type="InterPro" id="IPR012337">
    <property type="entry name" value="RNaseH-like_sf"/>
</dbReference>
<dbReference type="GO" id="GO:0015074">
    <property type="term" value="P:DNA integration"/>
    <property type="evidence" value="ECO:0007669"/>
    <property type="project" value="InterPro"/>
</dbReference>
<dbReference type="InterPro" id="IPR051083">
    <property type="entry name" value="GrpII_Intron_Splice-Mob/Def"/>
</dbReference>
<dbReference type="NCBIfam" id="NF033516">
    <property type="entry name" value="transpos_IS3"/>
    <property type="match status" value="1"/>
</dbReference>
<dbReference type="InterPro" id="IPR000477">
    <property type="entry name" value="RT_dom"/>
</dbReference>
<dbReference type="Pfam" id="PF00665">
    <property type="entry name" value="rve"/>
    <property type="match status" value="1"/>
</dbReference>
<name>X8DXI8_MYCXE</name>
<dbReference type="SUPFAM" id="SSF53098">
    <property type="entry name" value="Ribonuclease H-like"/>
    <property type="match status" value="1"/>
</dbReference>
<dbReference type="NCBIfam" id="TIGR04416">
    <property type="entry name" value="group_II_RT_mat"/>
    <property type="match status" value="1"/>
</dbReference>
<evidence type="ECO:0000259" key="2">
    <source>
        <dbReference type="PROSITE" id="PS50994"/>
    </source>
</evidence>
<evidence type="ECO:0000259" key="1">
    <source>
        <dbReference type="PROSITE" id="PS50878"/>
    </source>
</evidence>
<dbReference type="PATRIC" id="fig|1299334.3.peg.805"/>
<feature type="domain" description="Integrase catalytic" evidence="2">
    <location>
        <begin position="478"/>
        <end position="651"/>
    </location>
</feature>
<dbReference type="InterPro" id="IPR030931">
    <property type="entry name" value="Group_II_RT_mat"/>
</dbReference>
<evidence type="ECO:0000313" key="3">
    <source>
        <dbReference type="EMBL" id="EUA73134.1"/>
    </source>
</evidence>
<proteinExistence type="predicted"/>
<reference evidence="3" key="1">
    <citation type="submission" date="2014-01" db="EMBL/GenBank/DDBJ databases">
        <authorList>
            <person name="Brown-Elliot B."/>
            <person name="Wallace R."/>
            <person name="Lenaerts A."/>
            <person name="Ordway D."/>
            <person name="DeGroote M.A."/>
            <person name="Parker T."/>
            <person name="Sizemore C."/>
            <person name="Tallon L.J."/>
            <person name="Sadzewicz L.K."/>
            <person name="Sengamalay N."/>
            <person name="Fraser C.M."/>
            <person name="Hine E."/>
            <person name="Shefchek K.A."/>
            <person name="Das S.P."/>
            <person name="Tettelin H."/>
        </authorList>
    </citation>
    <scope>NUCLEOTIDE SEQUENCE [LARGE SCALE GENOMIC DNA]</scope>
    <source>
        <strain evidence="3">4042</strain>
    </source>
</reference>
<dbReference type="PROSITE" id="PS50994">
    <property type="entry name" value="INTEGRASE"/>
    <property type="match status" value="1"/>
</dbReference>